<accession>A0AAF0U8N2</accession>
<dbReference type="InterPro" id="IPR028889">
    <property type="entry name" value="USP"/>
</dbReference>
<dbReference type="InterPro" id="IPR001394">
    <property type="entry name" value="Peptidase_C19_UCH"/>
</dbReference>
<dbReference type="GO" id="GO:0016579">
    <property type="term" value="P:protein deubiquitination"/>
    <property type="evidence" value="ECO:0007669"/>
    <property type="project" value="InterPro"/>
</dbReference>
<dbReference type="InterPro" id="IPR038765">
    <property type="entry name" value="Papain-like_cys_pep_sf"/>
</dbReference>
<evidence type="ECO:0000259" key="1">
    <source>
        <dbReference type="PROSITE" id="PS50235"/>
    </source>
</evidence>
<dbReference type="GO" id="GO:0004843">
    <property type="term" value="F:cysteine-type deubiquitinase activity"/>
    <property type="evidence" value="ECO:0007669"/>
    <property type="project" value="InterPro"/>
</dbReference>
<sequence>MITCADSESIGYIVSFDSSGYLYSDGDKWSPLKETKDNIVKEAFGGHLVSKLRCSNCGYSSVTREPLIDLILENEDVESVPSTLESFTKIEKIEFSCERCKTQGSFEKQLLVDHSPIVDPLHLKRFKNNGLDVQKVEKHVSFPLELDMLLYNNDISNAYILFYAKRGTPWFSDYIQIHRPFVCLVTPITSNDASDEPTLMSELNNVEDNNSYDQVYCEDQLHDVEIKQDEEMMDALNCGSHGIHVNEKKRKPED</sequence>
<keyword evidence="3" id="KW-1185">Reference proteome</keyword>
<organism evidence="2 3">
    <name type="scientific">Solanum verrucosum</name>
    <dbReference type="NCBI Taxonomy" id="315347"/>
    <lineage>
        <taxon>Eukaryota</taxon>
        <taxon>Viridiplantae</taxon>
        <taxon>Streptophyta</taxon>
        <taxon>Embryophyta</taxon>
        <taxon>Tracheophyta</taxon>
        <taxon>Spermatophyta</taxon>
        <taxon>Magnoliopsida</taxon>
        <taxon>eudicotyledons</taxon>
        <taxon>Gunneridae</taxon>
        <taxon>Pentapetalae</taxon>
        <taxon>asterids</taxon>
        <taxon>lamiids</taxon>
        <taxon>Solanales</taxon>
        <taxon>Solanaceae</taxon>
        <taxon>Solanoideae</taxon>
        <taxon>Solaneae</taxon>
        <taxon>Solanum</taxon>
    </lineage>
</organism>
<reference evidence="2" key="1">
    <citation type="submission" date="2023-08" db="EMBL/GenBank/DDBJ databases">
        <title>A de novo genome assembly of Solanum verrucosum Schlechtendal, a Mexican diploid species geographically isolated from the other diploid A-genome species in potato relatives.</title>
        <authorList>
            <person name="Hosaka K."/>
        </authorList>
    </citation>
    <scope>NUCLEOTIDE SEQUENCE</scope>
    <source>
        <tissue evidence="2">Young leaves</tissue>
    </source>
</reference>
<feature type="domain" description="USP" evidence="1">
    <location>
        <begin position="1"/>
        <end position="219"/>
    </location>
</feature>
<evidence type="ECO:0000313" key="3">
    <source>
        <dbReference type="Proteomes" id="UP001234989"/>
    </source>
</evidence>
<proteinExistence type="predicted"/>
<name>A0AAF0U8N2_SOLVR</name>
<dbReference type="Proteomes" id="UP001234989">
    <property type="component" value="Chromosome 8"/>
</dbReference>
<evidence type="ECO:0000313" key="2">
    <source>
        <dbReference type="EMBL" id="WMV41265.1"/>
    </source>
</evidence>
<dbReference type="PANTHER" id="PTHR24006">
    <property type="entry name" value="UBIQUITIN CARBOXYL-TERMINAL HYDROLASE"/>
    <property type="match status" value="1"/>
</dbReference>
<dbReference type="GO" id="GO:0005829">
    <property type="term" value="C:cytosol"/>
    <property type="evidence" value="ECO:0007669"/>
    <property type="project" value="TreeGrafter"/>
</dbReference>
<protein>
    <recommendedName>
        <fullName evidence="1">USP domain-containing protein</fullName>
    </recommendedName>
</protein>
<dbReference type="PROSITE" id="PS50235">
    <property type="entry name" value="USP_3"/>
    <property type="match status" value="1"/>
</dbReference>
<dbReference type="PANTHER" id="PTHR24006:SF747">
    <property type="entry name" value="UBIQUITIN CARBOXYL-TERMINAL HYDROLASE 20"/>
    <property type="match status" value="1"/>
</dbReference>
<dbReference type="Pfam" id="PF00443">
    <property type="entry name" value="UCH"/>
    <property type="match status" value="1"/>
</dbReference>
<dbReference type="EMBL" id="CP133619">
    <property type="protein sequence ID" value="WMV41265.1"/>
    <property type="molecule type" value="Genomic_DNA"/>
</dbReference>
<gene>
    <name evidence="2" type="ORF">MTR67_034650</name>
</gene>
<dbReference type="AlphaFoldDB" id="A0AAF0U8N2"/>
<dbReference type="Gene3D" id="3.90.70.10">
    <property type="entry name" value="Cysteine proteinases"/>
    <property type="match status" value="1"/>
</dbReference>
<dbReference type="GO" id="GO:0005634">
    <property type="term" value="C:nucleus"/>
    <property type="evidence" value="ECO:0007669"/>
    <property type="project" value="TreeGrafter"/>
</dbReference>
<dbReference type="InterPro" id="IPR050164">
    <property type="entry name" value="Peptidase_C19"/>
</dbReference>
<dbReference type="SUPFAM" id="SSF54001">
    <property type="entry name" value="Cysteine proteinases"/>
    <property type="match status" value="1"/>
</dbReference>